<protein>
    <recommendedName>
        <fullName evidence="1">KAP NTPase domain-containing protein</fullName>
    </recommendedName>
</protein>
<dbReference type="SUPFAM" id="SSF52540">
    <property type="entry name" value="P-loop containing nucleoside triphosphate hydrolases"/>
    <property type="match status" value="1"/>
</dbReference>
<evidence type="ECO:0000313" key="2">
    <source>
        <dbReference type="EMBL" id="QIM10418.1"/>
    </source>
</evidence>
<accession>A0A6G8F2M2</accession>
<dbReference type="Gene3D" id="3.40.50.300">
    <property type="entry name" value="P-loop containing nucleotide triphosphate hydrolases"/>
    <property type="match status" value="1"/>
</dbReference>
<dbReference type="Pfam" id="PF07693">
    <property type="entry name" value="KAP_NTPase"/>
    <property type="match status" value="1"/>
</dbReference>
<dbReference type="EMBL" id="MN990730">
    <property type="protein sequence ID" value="QIM10418.1"/>
    <property type="molecule type" value="Genomic_DNA"/>
</dbReference>
<dbReference type="InterPro" id="IPR027417">
    <property type="entry name" value="P-loop_NTPase"/>
</dbReference>
<organism evidence="2">
    <name type="scientific">uncultured Alphaproteobacteria bacterium</name>
    <dbReference type="NCBI Taxonomy" id="91750"/>
    <lineage>
        <taxon>Bacteria</taxon>
        <taxon>Pseudomonadati</taxon>
        <taxon>Pseudomonadota</taxon>
        <taxon>Alphaproteobacteria</taxon>
        <taxon>environmental samples</taxon>
    </lineage>
</organism>
<reference evidence="2" key="1">
    <citation type="journal article" date="2020" name="J. ISSAAS">
        <title>Lactobacilli and other gastrointestinal microbiota of Peromyscus leucopus, reservoir host for agents of Lyme disease and other zoonoses in North America.</title>
        <authorList>
            <person name="Milovic A."/>
            <person name="Bassam K."/>
            <person name="Shao H."/>
            <person name="Chatzistamou I."/>
            <person name="Tufts D.M."/>
            <person name="Diuk-Wasser M."/>
            <person name="Barbour A.G."/>
        </authorList>
    </citation>
    <scope>NUCLEOTIDE SEQUENCE</scope>
    <source>
        <strain evidence="2">LL90</strain>
    </source>
</reference>
<feature type="domain" description="KAP NTPase" evidence="1">
    <location>
        <begin position="45"/>
        <end position="345"/>
    </location>
</feature>
<evidence type="ECO:0000259" key="1">
    <source>
        <dbReference type="Pfam" id="PF07693"/>
    </source>
</evidence>
<gene>
    <name evidence="2" type="ORF">PlAlph_3100</name>
</gene>
<sequence>MSDDNLSAEYDEIFEDDKLDIKSSVIDFAHLIEQNTYIEGGVSKVYSISADFGTGKTFFCEKLKSVLEKDGVQTTKMNIWEMDFYEDPLMPILAKLNEIYQKCGETLPTKIIDSTLKFSKNSLSFLCGTVIKSISQKKLNVDIIEEFKKHFSSESLYGDFNQYQKALKELKEALIQWAKTSDKPIVIIIDELDRCSPDYAVRTLEVLKHFFDVSGFVFVLAIDENHLKSSVKCLFGTENFEGYKRKFINNTFLLPHPDKKAFAEFLYDRSGVNTVIKKIQEEKRELVFLIDIYNVFGCSFSYSRYGDGTGESKAKNYNELQTSESIIKRYFAAYSIWFNFSLRQMEQVFDRLIMFIKQIAIGHGLFSPDLAVFLVCLHEFDVKIYNAMKVNKDPYGYPIINRNHSDPGVFYFTKQIYSDEAFKMLGYFDRNIAPELLEVRTFSYLIQNQNSDKKTFIRDNVDRFFYAEEQNWLYEQYAINTQNVLTPKTNFNLKKFKQSYFDKMDFLSHFE</sequence>
<dbReference type="AlphaFoldDB" id="A0A6G8F2M2"/>
<dbReference type="InterPro" id="IPR011646">
    <property type="entry name" value="KAP_P-loop"/>
</dbReference>
<proteinExistence type="predicted"/>
<name>A0A6G8F2M2_9PROT</name>